<dbReference type="InterPro" id="IPR032675">
    <property type="entry name" value="LRR_dom_sf"/>
</dbReference>
<dbReference type="Proteomes" id="UP001321473">
    <property type="component" value="Unassembled WGS sequence"/>
</dbReference>
<proteinExistence type="predicted"/>
<keyword evidence="3" id="KW-1185">Reference proteome</keyword>
<gene>
    <name evidence="2" type="ORF">V5799_011363</name>
</gene>
<evidence type="ECO:0000313" key="3">
    <source>
        <dbReference type="Proteomes" id="UP001321473"/>
    </source>
</evidence>
<dbReference type="PANTHER" id="PTHR24111">
    <property type="entry name" value="LEUCINE-RICH REPEAT-CONTAINING PROTEIN 34"/>
    <property type="match status" value="1"/>
</dbReference>
<dbReference type="InterPro" id="IPR052201">
    <property type="entry name" value="LRR-containing_regulator"/>
</dbReference>
<accession>A0AAQ4EH72</accession>
<keyword evidence="1" id="KW-0677">Repeat</keyword>
<dbReference type="PANTHER" id="PTHR24111:SF0">
    <property type="entry name" value="LEUCINE-RICH REPEAT-CONTAINING PROTEIN"/>
    <property type="match status" value="1"/>
</dbReference>
<dbReference type="SUPFAM" id="SSF52047">
    <property type="entry name" value="RNI-like"/>
    <property type="match status" value="2"/>
</dbReference>
<organism evidence="2 3">
    <name type="scientific">Amblyomma americanum</name>
    <name type="common">Lone star tick</name>
    <dbReference type="NCBI Taxonomy" id="6943"/>
    <lineage>
        <taxon>Eukaryota</taxon>
        <taxon>Metazoa</taxon>
        <taxon>Ecdysozoa</taxon>
        <taxon>Arthropoda</taxon>
        <taxon>Chelicerata</taxon>
        <taxon>Arachnida</taxon>
        <taxon>Acari</taxon>
        <taxon>Parasitiformes</taxon>
        <taxon>Ixodida</taxon>
        <taxon>Ixodoidea</taxon>
        <taxon>Ixodidae</taxon>
        <taxon>Amblyomminae</taxon>
        <taxon>Amblyomma</taxon>
    </lineage>
</organism>
<evidence type="ECO:0000313" key="2">
    <source>
        <dbReference type="EMBL" id="KAK8774117.1"/>
    </source>
</evidence>
<evidence type="ECO:0008006" key="4">
    <source>
        <dbReference type="Google" id="ProtNLM"/>
    </source>
</evidence>
<dbReference type="AlphaFoldDB" id="A0AAQ4EH72"/>
<comment type="caution">
    <text evidence="2">The sequence shown here is derived from an EMBL/GenBank/DDBJ whole genome shotgun (WGS) entry which is preliminary data.</text>
</comment>
<protein>
    <recommendedName>
        <fullName evidence="4">Ran gtpase-activating protein</fullName>
    </recommendedName>
</protein>
<evidence type="ECO:0000256" key="1">
    <source>
        <dbReference type="ARBA" id="ARBA00022737"/>
    </source>
</evidence>
<sequence length="635" mass="70607">MQRRHSLVLVHWLLTEHRCLEYVELCESRMSRSHFLFRDGLRLSHGLRHVKLCYNLLYDYPPRDLMDALSSTIATLNTLEVVSVRFSAAGVVMLCELLGRCSALRTLILHENELSASDAGALMKSCAACRGLKAVRVDESFVSVECARVLGDLVFGNQGLEELVVSQFSPAGTQARACSFRELFNALAHQRTMLRNLEMYNFELEESDLRCLCRALTVNAKMKRLTLLCSGASEDAYFSLAAVISNNVSLTEICVNACLLPSWSLKAVASAIETNVSLRKLSFNDACLIADDAVELLEALLVNQTLERVNLGHINQPGLLNFLKRTGDKDLRNRLELTAVYGSAQDLIYSLNHDLKTPSVSFIPVAQIREEEFLGLSRGLCGNSSITSLSVHLNNAIDSNLAVLLSAAFASCRHVRAAHLCFPTEASEAVTILQGIAKSPNLCDLVIRRWTFEHREAAAFGDMLRATQTLNSVTLEELQGDSGAFLVMELPRALETNYTLLALNDCEQTEDEQNMFEIRDALRRNLSLLQRATRFVVPPVSDSKKAASAFEKVRKSRALVTNVSRLSGLSEPEAVEAVKLRGRYLDENFMALARVVKQKVVCEREGAGDCPVQLDEIGLDCWLRLRSYLRLDDIL</sequence>
<name>A0AAQ4EH72_AMBAM</name>
<dbReference type="Gene3D" id="3.80.10.10">
    <property type="entry name" value="Ribonuclease Inhibitor"/>
    <property type="match status" value="3"/>
</dbReference>
<dbReference type="EMBL" id="JARKHS020015793">
    <property type="protein sequence ID" value="KAK8774117.1"/>
    <property type="molecule type" value="Genomic_DNA"/>
</dbReference>
<reference evidence="2 3" key="1">
    <citation type="journal article" date="2023" name="Arcadia Sci">
        <title>De novo assembly of a long-read Amblyomma americanum tick genome.</title>
        <authorList>
            <person name="Chou S."/>
            <person name="Poskanzer K.E."/>
            <person name="Rollins M."/>
            <person name="Thuy-Boun P.S."/>
        </authorList>
    </citation>
    <scope>NUCLEOTIDE SEQUENCE [LARGE SCALE GENOMIC DNA]</scope>
    <source>
        <strain evidence="2">F_SG_1</strain>
        <tissue evidence="2">Salivary glands</tissue>
    </source>
</reference>